<comment type="caution">
    <text evidence="1">The sequence shown here is derived from an EMBL/GenBank/DDBJ whole genome shotgun (WGS) entry which is preliminary data.</text>
</comment>
<evidence type="ECO:0000313" key="2">
    <source>
        <dbReference type="Proteomes" id="UP000284002"/>
    </source>
</evidence>
<dbReference type="EMBL" id="MOBM01000017">
    <property type="protein sequence ID" value="RON15615.1"/>
    <property type="molecule type" value="Genomic_DNA"/>
</dbReference>
<reference evidence="1 2" key="1">
    <citation type="submission" date="2016-10" db="EMBL/GenBank/DDBJ databases">
        <title>Comparative genome analysis of multiple Pseudomonas spp. focuses on biocontrol and plant growth promoting traits.</title>
        <authorList>
            <person name="Tao X.-Y."/>
            <person name="Taylor C.G."/>
        </authorList>
    </citation>
    <scope>NUCLEOTIDE SEQUENCE [LARGE SCALE GENOMIC DNA]</scope>
    <source>
        <strain evidence="1 2">36C6</strain>
    </source>
</reference>
<dbReference type="AlphaFoldDB" id="A0A423HR00"/>
<gene>
    <name evidence="1" type="ORF">BK662_12800</name>
</gene>
<sequence length="92" mass="10626">MDGKPILLDKFRYQAKHSYSFAIAPSTGGFWPLPARFKALFYEAGIVAKCERRAADVEANIYCVLFLNPKRQLHQGCFKCELVFIHPYENIR</sequence>
<organism evidence="1 2">
    <name type="scientific">Pseudomonas frederiksbergensis</name>
    <dbReference type="NCBI Taxonomy" id="104087"/>
    <lineage>
        <taxon>Bacteria</taxon>
        <taxon>Pseudomonadati</taxon>
        <taxon>Pseudomonadota</taxon>
        <taxon>Gammaproteobacteria</taxon>
        <taxon>Pseudomonadales</taxon>
        <taxon>Pseudomonadaceae</taxon>
        <taxon>Pseudomonas</taxon>
    </lineage>
</organism>
<protein>
    <submittedName>
        <fullName evidence="1">Uncharacterized protein</fullName>
    </submittedName>
</protein>
<evidence type="ECO:0000313" key="1">
    <source>
        <dbReference type="EMBL" id="RON15615.1"/>
    </source>
</evidence>
<name>A0A423HR00_9PSED</name>
<dbReference type="Proteomes" id="UP000284002">
    <property type="component" value="Unassembled WGS sequence"/>
</dbReference>
<proteinExistence type="predicted"/>
<accession>A0A423HR00</accession>